<dbReference type="RefSeq" id="WP_249302546.1">
    <property type="nucleotide sequence ID" value="NZ_CP060634.1"/>
</dbReference>
<dbReference type="EMBL" id="CP060634">
    <property type="protein sequence ID" value="QNM05494.1"/>
    <property type="molecule type" value="Genomic_DNA"/>
</dbReference>
<evidence type="ECO:0000313" key="2">
    <source>
        <dbReference type="Proteomes" id="UP000515823"/>
    </source>
</evidence>
<dbReference type="Proteomes" id="UP000515823">
    <property type="component" value="Chromosome"/>
</dbReference>
<reference evidence="1 2" key="1">
    <citation type="submission" date="2020-08" db="EMBL/GenBank/DDBJ databases">
        <authorList>
            <person name="Liu C."/>
            <person name="Sun Q."/>
        </authorList>
    </citation>
    <scope>NUCLEOTIDE SEQUENCE [LARGE SCALE GENOMIC DNA]</scope>
    <source>
        <strain evidence="1 2">NSJ-38</strain>
    </source>
</reference>
<dbReference type="KEGG" id="qdo:H9Q78_13850"/>
<organism evidence="1 2">
    <name type="scientific">Qiania dongpingensis</name>
    <dbReference type="NCBI Taxonomy" id="2763669"/>
    <lineage>
        <taxon>Bacteria</taxon>
        <taxon>Bacillati</taxon>
        <taxon>Bacillota</taxon>
        <taxon>Clostridia</taxon>
        <taxon>Lachnospirales</taxon>
        <taxon>Lachnospiraceae</taxon>
        <taxon>Qiania</taxon>
    </lineage>
</organism>
<sequence>MAIKTMEDVAVLMNKMCFRRKLFGGVDEKDVWRQMENLQNAYRSAYEIQQERLKILIRERDLEISELKRRIASQGKTRGETNG</sequence>
<proteinExistence type="predicted"/>
<dbReference type="AlphaFoldDB" id="A0A7G9G3W2"/>
<accession>A0A7G9G3W2</accession>
<evidence type="ECO:0000313" key="1">
    <source>
        <dbReference type="EMBL" id="QNM05494.1"/>
    </source>
</evidence>
<name>A0A7G9G3W2_9FIRM</name>
<gene>
    <name evidence="1" type="ORF">H9Q78_13850</name>
</gene>
<protein>
    <submittedName>
        <fullName evidence="1">Uncharacterized protein</fullName>
    </submittedName>
</protein>
<keyword evidence="2" id="KW-1185">Reference proteome</keyword>